<protein>
    <recommendedName>
        <fullName evidence="2">PrcB C-terminal domain-containing protein</fullName>
    </recommendedName>
</protein>
<dbReference type="RefSeq" id="WP_089048296.1">
    <property type="nucleotide sequence ID" value="NZ_FXTV01000007.1"/>
</dbReference>
<dbReference type="EMBL" id="MUGW01000005">
    <property type="protein sequence ID" value="OXA95579.1"/>
    <property type="molecule type" value="Genomic_DNA"/>
</dbReference>
<proteinExistence type="predicted"/>
<evidence type="ECO:0000259" key="2">
    <source>
        <dbReference type="Pfam" id="PF14343"/>
    </source>
</evidence>
<evidence type="ECO:0000313" key="4">
    <source>
        <dbReference type="Proteomes" id="UP000198345"/>
    </source>
</evidence>
<evidence type="ECO:0000313" key="3">
    <source>
        <dbReference type="EMBL" id="OXA95579.1"/>
    </source>
</evidence>
<feature type="chain" id="PRO_5012556367" description="PrcB C-terminal domain-containing protein" evidence="1">
    <location>
        <begin position="24"/>
        <end position="292"/>
    </location>
</feature>
<dbReference type="InterPro" id="IPR025748">
    <property type="entry name" value="PrcB_C_dom"/>
</dbReference>
<reference evidence="3 4" key="1">
    <citation type="submission" date="2016-11" db="EMBL/GenBank/DDBJ databases">
        <title>Whole genomes of Flavobacteriaceae.</title>
        <authorList>
            <person name="Stine C."/>
            <person name="Li C."/>
            <person name="Tadesse D."/>
        </authorList>
    </citation>
    <scope>NUCLEOTIDE SEQUENCE [LARGE SCALE GENOMIC DNA]</scope>
    <source>
        <strain evidence="3 4">DSM 18292</strain>
    </source>
</reference>
<name>A0A226HMM5_9FLAO</name>
<gene>
    <name evidence="3" type="ORF">B0A66_02635</name>
</gene>
<feature type="domain" description="PrcB C-terminal" evidence="2">
    <location>
        <begin position="93"/>
        <end position="145"/>
    </location>
</feature>
<dbReference type="AlphaFoldDB" id="A0A226HMM5"/>
<organism evidence="3 4">
    <name type="scientific">Flavobacterium hercynium</name>
    <dbReference type="NCBI Taxonomy" id="387094"/>
    <lineage>
        <taxon>Bacteria</taxon>
        <taxon>Pseudomonadati</taxon>
        <taxon>Bacteroidota</taxon>
        <taxon>Flavobacteriia</taxon>
        <taxon>Flavobacteriales</taxon>
        <taxon>Flavobacteriaceae</taxon>
        <taxon>Flavobacterium</taxon>
    </lineage>
</organism>
<keyword evidence="4" id="KW-1185">Reference proteome</keyword>
<accession>A0A226HMM5</accession>
<dbReference type="Pfam" id="PF14343">
    <property type="entry name" value="PrcB_C"/>
    <property type="match status" value="1"/>
</dbReference>
<feature type="signal peptide" evidence="1">
    <location>
        <begin position="1"/>
        <end position="23"/>
    </location>
</feature>
<dbReference type="Proteomes" id="UP000198345">
    <property type="component" value="Unassembled WGS sequence"/>
</dbReference>
<comment type="caution">
    <text evidence="3">The sequence shown here is derived from an EMBL/GenBank/DDBJ whole genome shotgun (WGS) entry which is preliminary data.</text>
</comment>
<dbReference type="OrthoDB" id="5522116at2"/>
<keyword evidence="1" id="KW-0732">Signal</keyword>
<evidence type="ECO:0000256" key="1">
    <source>
        <dbReference type="SAM" id="SignalP"/>
    </source>
</evidence>
<sequence length="292" mass="32715">MKRILLYLFIALGLNACSLSNNDDVPADCGNYENVSFTGVPLLCHYAPKTLQTNPLAVVIDSQEKLDANFTKHENSCPDAGDSTIDFSKELLVSIYAGQKPTNGYEIKVASLTENKCEIVVNYYEKSPQTGEEITRTPTYPSTFLLVPKTAKLFVFTKVTENQDNIVIGTFANKCIGEDCRNFYQINDFSILKFQDVAAGNYNFDQYKYTSTTKKGDYTALLKTVPTEILKLTEETKTYGSPDASDQGGVYFQLRQGNKVTKVFIDNHDTKDQSAEIKAFKKEIQEKIKSLK</sequence>